<dbReference type="AlphaFoldDB" id="A0A1R4I583"/>
<dbReference type="InterPro" id="IPR029052">
    <property type="entry name" value="Metallo-depent_PP-like"/>
</dbReference>
<dbReference type="Gene3D" id="3.60.21.10">
    <property type="match status" value="1"/>
</dbReference>
<name>A0A1R4I583_9GAMM</name>
<evidence type="ECO:0000313" key="3">
    <source>
        <dbReference type="Proteomes" id="UP000196331"/>
    </source>
</evidence>
<dbReference type="OrthoDB" id="9807890at2"/>
<organism evidence="2 3">
    <name type="scientific">Halomonas citrativorans</name>
    <dbReference type="NCBI Taxonomy" id="2742612"/>
    <lineage>
        <taxon>Bacteria</taxon>
        <taxon>Pseudomonadati</taxon>
        <taxon>Pseudomonadota</taxon>
        <taxon>Gammaproteobacteria</taxon>
        <taxon>Oceanospirillales</taxon>
        <taxon>Halomonadaceae</taxon>
        <taxon>Halomonas</taxon>
    </lineage>
</organism>
<dbReference type="PANTHER" id="PTHR42850:SF7">
    <property type="entry name" value="BIS(5'-NUCLEOSYL)-TETRAPHOSPHATASE PRPE [ASYMMETRICAL]"/>
    <property type="match status" value="1"/>
</dbReference>
<proteinExistence type="predicted"/>
<dbReference type="InterPro" id="IPR004843">
    <property type="entry name" value="Calcineurin-like_PHP"/>
</dbReference>
<comment type="caution">
    <text evidence="2">The sequence shown here is derived from an EMBL/GenBank/DDBJ whole genome shotgun (WGS) entry which is preliminary data.</text>
</comment>
<accession>A0A1R4I583</accession>
<dbReference type="Proteomes" id="UP000196331">
    <property type="component" value="Unassembled WGS sequence"/>
</dbReference>
<dbReference type="Pfam" id="PF00149">
    <property type="entry name" value="Metallophos"/>
    <property type="match status" value="1"/>
</dbReference>
<protein>
    <submittedName>
        <fullName evidence="2">Diadenosine tetraphosphatase and related serine/threonine protein phosphatases</fullName>
    </submittedName>
</protein>
<dbReference type="EMBL" id="FUKM01000059">
    <property type="protein sequence ID" value="SJN14990.1"/>
    <property type="molecule type" value="Genomic_DNA"/>
</dbReference>
<dbReference type="PANTHER" id="PTHR42850">
    <property type="entry name" value="METALLOPHOSPHOESTERASE"/>
    <property type="match status" value="1"/>
</dbReference>
<evidence type="ECO:0000313" key="2">
    <source>
        <dbReference type="EMBL" id="SJN14990.1"/>
    </source>
</evidence>
<dbReference type="InterPro" id="IPR050126">
    <property type="entry name" value="Ap4A_hydrolase"/>
</dbReference>
<dbReference type="SUPFAM" id="SSF56300">
    <property type="entry name" value="Metallo-dependent phosphatases"/>
    <property type="match status" value="1"/>
</dbReference>
<dbReference type="RefSeq" id="WP_087111595.1">
    <property type="nucleotide sequence ID" value="NZ_FUKM01000059.1"/>
</dbReference>
<feature type="domain" description="Calcineurin-like phosphoesterase" evidence="1">
    <location>
        <begin position="6"/>
        <end position="141"/>
    </location>
</feature>
<reference evidence="2 3" key="1">
    <citation type="submission" date="2017-02" db="EMBL/GenBank/DDBJ databases">
        <authorList>
            <person name="Dridi B."/>
        </authorList>
    </citation>
    <scope>NUCLEOTIDE SEQUENCE [LARGE SCALE GENOMIC DNA]</scope>
    <source>
        <strain evidence="2 3">JB380</strain>
    </source>
</reference>
<sequence length="328" mass="37537">MAGYDLIGDVHGCGATLITLLETLGYREQRGVYRHPQRKVIFLGDLIDRGPRIRLAVTVARRMVEEGEAYIVMGNHEHSALAYMHPAPPGSHKRWLREHTPRHNRIMENTLAQYQDYTNEWDDTLAWFKTLPLFLEIDGIRVVHACWDDGLIEQLKKRLPDGRMDTRFLIESTDPGTQAYRIIDRLTRGANIPLPGGIAIHSGDGYTRQSFRAHFWAANPTRWGDVVFQPDNLPGDLETRLLTENERQRLSYYGPEQPPLFIGHYWCEGIPALPAPNIACLDYSAVKYGCLVAYRWDGETQLNADNFVWVQVIKEERSNANLYGNDCC</sequence>
<dbReference type="GO" id="GO:0005737">
    <property type="term" value="C:cytoplasm"/>
    <property type="evidence" value="ECO:0007669"/>
    <property type="project" value="TreeGrafter"/>
</dbReference>
<evidence type="ECO:0000259" key="1">
    <source>
        <dbReference type="Pfam" id="PF00149"/>
    </source>
</evidence>
<gene>
    <name evidence="2" type="ORF">CZ787_17915</name>
</gene>
<dbReference type="GO" id="GO:0016791">
    <property type="term" value="F:phosphatase activity"/>
    <property type="evidence" value="ECO:0007669"/>
    <property type="project" value="TreeGrafter"/>
</dbReference>